<protein>
    <submittedName>
        <fullName evidence="2">Uncharacterized protein</fullName>
    </submittedName>
</protein>
<dbReference type="WBParaSite" id="jg3177">
    <property type="protein sequence ID" value="jg3177"/>
    <property type="gene ID" value="jg3177"/>
</dbReference>
<sequence>PEHIIEEVVSAAASKATHGLRRLSRCRNVFKSKVLSSGQQQQQEPSLLNYNQIRGDKFGGVYTLRTHQNL</sequence>
<dbReference type="Proteomes" id="UP000887574">
    <property type="component" value="Unplaced"/>
</dbReference>
<accession>A0A915E5X1</accession>
<dbReference type="AlphaFoldDB" id="A0A915E5X1"/>
<proteinExistence type="predicted"/>
<evidence type="ECO:0000313" key="1">
    <source>
        <dbReference type="Proteomes" id="UP000887574"/>
    </source>
</evidence>
<organism evidence="1 2">
    <name type="scientific">Ditylenchus dipsaci</name>
    <dbReference type="NCBI Taxonomy" id="166011"/>
    <lineage>
        <taxon>Eukaryota</taxon>
        <taxon>Metazoa</taxon>
        <taxon>Ecdysozoa</taxon>
        <taxon>Nematoda</taxon>
        <taxon>Chromadorea</taxon>
        <taxon>Rhabditida</taxon>
        <taxon>Tylenchina</taxon>
        <taxon>Tylenchomorpha</taxon>
        <taxon>Sphaerularioidea</taxon>
        <taxon>Anguinidae</taxon>
        <taxon>Anguininae</taxon>
        <taxon>Ditylenchus</taxon>
    </lineage>
</organism>
<name>A0A915E5X1_9BILA</name>
<keyword evidence="1" id="KW-1185">Reference proteome</keyword>
<reference evidence="2" key="1">
    <citation type="submission" date="2022-11" db="UniProtKB">
        <authorList>
            <consortium name="WormBaseParasite"/>
        </authorList>
    </citation>
    <scope>IDENTIFICATION</scope>
</reference>
<evidence type="ECO:0000313" key="2">
    <source>
        <dbReference type="WBParaSite" id="jg3177"/>
    </source>
</evidence>